<reference evidence="1 2" key="1">
    <citation type="submission" date="2018-07" db="EMBL/GenBank/DDBJ databases">
        <title>Complete Genome and Methylome Analysis of Deinococcus wulumuqiensis NEB 479.</title>
        <authorList>
            <person name="Fomenkov A."/>
            <person name="Luyten Y."/>
            <person name="Vincze T."/>
            <person name="Anton B.P."/>
            <person name="Clark T."/>
            <person name="Roberts R.J."/>
            <person name="Morgan R.D."/>
        </authorList>
    </citation>
    <scope>NUCLEOTIDE SEQUENCE [LARGE SCALE GENOMIC DNA]</scope>
    <source>
        <strain evidence="1 2">NEB 479</strain>
        <plasmid evidence="2">Plasmid pdrdi</plasmid>
    </source>
</reference>
<dbReference type="EMBL" id="CP031163">
    <property type="protein sequence ID" value="AXH01128.1"/>
    <property type="molecule type" value="Genomic_DNA"/>
</dbReference>
<keyword evidence="1" id="KW-0614">Plasmid</keyword>
<dbReference type="Proteomes" id="UP000253744">
    <property type="component" value="Plasmid pDrdI"/>
</dbReference>
<sequence>MDTQGDLPALEQDGLPVQHPFRLSKHAEHRFSGTAWQGQGYELLTRWEKYDFGRQSKLRLGR</sequence>
<evidence type="ECO:0000313" key="1">
    <source>
        <dbReference type="EMBL" id="AXH01128.1"/>
    </source>
</evidence>
<accession>A0A345IN55</accession>
<proteinExistence type="predicted"/>
<organism evidence="1 2">
    <name type="scientific">Deinococcus wulumuqiensis</name>
    <dbReference type="NCBI Taxonomy" id="980427"/>
    <lineage>
        <taxon>Bacteria</taxon>
        <taxon>Thermotogati</taxon>
        <taxon>Deinococcota</taxon>
        <taxon>Deinococci</taxon>
        <taxon>Deinococcales</taxon>
        <taxon>Deinococcaceae</taxon>
        <taxon>Deinococcus</taxon>
    </lineage>
</organism>
<evidence type="ECO:0000313" key="2">
    <source>
        <dbReference type="Proteomes" id="UP000253744"/>
    </source>
</evidence>
<gene>
    <name evidence="1" type="ORF">DVJ83_18850</name>
</gene>
<protein>
    <submittedName>
        <fullName evidence="1">Uncharacterized protein</fullName>
    </submittedName>
</protein>
<dbReference type="KEGG" id="dwu:DVJ83_18850"/>
<geneLocation type="plasmid" evidence="2">
    <name>pdrdi</name>
</geneLocation>
<name>A0A345IN55_9DEIO</name>
<dbReference type="AlphaFoldDB" id="A0A345IN55"/>